<accession>A0A9D2KC81</accession>
<evidence type="ECO:0000256" key="1">
    <source>
        <dbReference type="ARBA" id="ARBA00008728"/>
    </source>
</evidence>
<dbReference type="InterPro" id="IPR036777">
    <property type="entry name" value="Channel_Tsx-like_sf"/>
</dbReference>
<sequence>MKLKFVFIFILALLPSICFAQNYNNTWNNKFNSNNKSYFGSVDVSMEYKFNAINPYGSPEPDTVNTLGLNFRYDFFDFFGYIDIHDIFYIYNDKPYIFGNINNYLFGEINPRISFLSLSKQKMSSDNLFKDFYLAYNFTFDSEDLLQHFMGIGLDFNIPIFSYFKINLYARYNQAYYGRNENSFDGFMLNVAYEVPIYTFSQGIEIVYSSWFKYVFAPSSSGNIANETDYSIQWKNIFKIGYKGFYLAYSYQHNTNYLELDTGNAQVGESSIGIYYTYKF</sequence>
<dbReference type="SUPFAM" id="SSF111364">
    <property type="entry name" value="Tsx-like channel"/>
    <property type="match status" value="1"/>
</dbReference>
<dbReference type="InterPro" id="IPR018013">
    <property type="entry name" value="Channel_Tsx-like"/>
</dbReference>
<evidence type="ECO:0000313" key="4">
    <source>
        <dbReference type="Proteomes" id="UP000824176"/>
    </source>
</evidence>
<evidence type="ECO:0000313" key="3">
    <source>
        <dbReference type="EMBL" id="HIZ89871.1"/>
    </source>
</evidence>
<name>A0A9D2KC81_9BACT</name>
<comment type="similarity">
    <text evidence="1">Belongs to the nucleoside-specific channel-forming outer membrane porin (Tsx) (TC 1.B.10) family.</text>
</comment>
<reference evidence="3" key="1">
    <citation type="journal article" date="2021" name="PeerJ">
        <title>Extensive microbial diversity within the chicken gut microbiome revealed by metagenomics and culture.</title>
        <authorList>
            <person name="Gilroy R."/>
            <person name="Ravi A."/>
            <person name="Getino M."/>
            <person name="Pursley I."/>
            <person name="Horton D.L."/>
            <person name="Alikhan N.F."/>
            <person name="Baker D."/>
            <person name="Gharbi K."/>
            <person name="Hall N."/>
            <person name="Watson M."/>
            <person name="Adriaenssens E.M."/>
            <person name="Foster-Nyarko E."/>
            <person name="Jarju S."/>
            <person name="Secka A."/>
            <person name="Antonio M."/>
            <person name="Oren A."/>
            <person name="Chaudhuri R.R."/>
            <person name="La Ragione R."/>
            <person name="Hildebrand F."/>
            <person name="Pallen M.J."/>
        </authorList>
    </citation>
    <scope>NUCLEOTIDE SEQUENCE</scope>
    <source>
        <strain evidence="3">ChiW4-1371</strain>
    </source>
</reference>
<comment type="caution">
    <text evidence="3">The sequence shown here is derived from an EMBL/GenBank/DDBJ whole genome shotgun (WGS) entry which is preliminary data.</text>
</comment>
<gene>
    <name evidence="3" type="ORF">H9804_07985</name>
</gene>
<keyword evidence="2" id="KW-0732">Signal</keyword>
<reference evidence="3" key="2">
    <citation type="submission" date="2021-04" db="EMBL/GenBank/DDBJ databases">
        <authorList>
            <person name="Gilroy R."/>
        </authorList>
    </citation>
    <scope>NUCLEOTIDE SEQUENCE</scope>
    <source>
        <strain evidence="3">ChiW4-1371</strain>
    </source>
</reference>
<dbReference type="AlphaFoldDB" id="A0A9D2KC81"/>
<feature type="signal peptide" evidence="2">
    <location>
        <begin position="1"/>
        <end position="20"/>
    </location>
</feature>
<protein>
    <submittedName>
        <fullName evidence="3">Outer membrane protein OmpK</fullName>
    </submittedName>
</protein>
<organism evidence="3 4">
    <name type="scientific">Candidatus Mucispirillum faecigallinarum</name>
    <dbReference type="NCBI Taxonomy" id="2838699"/>
    <lineage>
        <taxon>Bacteria</taxon>
        <taxon>Pseudomonadati</taxon>
        <taxon>Deferribacterota</taxon>
        <taxon>Deferribacteres</taxon>
        <taxon>Deferribacterales</taxon>
        <taxon>Mucispirillaceae</taxon>
        <taxon>Mucispirillum</taxon>
    </lineage>
</organism>
<proteinExistence type="inferred from homology"/>
<dbReference type="Gene3D" id="2.40.230.20">
    <property type="entry name" value="Nucleoside-specific channel-forming protein, Tsx-like"/>
    <property type="match status" value="1"/>
</dbReference>
<dbReference type="GO" id="GO:0009279">
    <property type="term" value="C:cell outer membrane"/>
    <property type="evidence" value="ECO:0007669"/>
    <property type="project" value="InterPro"/>
</dbReference>
<dbReference type="Pfam" id="PF03502">
    <property type="entry name" value="Channel_Tsx"/>
    <property type="match status" value="1"/>
</dbReference>
<dbReference type="Proteomes" id="UP000824176">
    <property type="component" value="Unassembled WGS sequence"/>
</dbReference>
<evidence type="ECO:0000256" key="2">
    <source>
        <dbReference type="SAM" id="SignalP"/>
    </source>
</evidence>
<dbReference type="EMBL" id="DXAQ01000122">
    <property type="protein sequence ID" value="HIZ89871.1"/>
    <property type="molecule type" value="Genomic_DNA"/>
</dbReference>
<feature type="chain" id="PRO_5038570608" evidence="2">
    <location>
        <begin position="21"/>
        <end position="280"/>
    </location>
</feature>